<feature type="domain" description="Transcriptional repressor PaaX-like C-terminal" evidence="2">
    <location>
        <begin position="181"/>
        <end position="282"/>
    </location>
</feature>
<evidence type="ECO:0000313" key="5">
    <source>
        <dbReference type="Proteomes" id="UP000638848"/>
    </source>
</evidence>
<comment type="caution">
    <text evidence="4">The sequence shown here is derived from an EMBL/GenBank/DDBJ whole genome shotgun (WGS) entry which is preliminary data.</text>
</comment>
<dbReference type="Proteomes" id="UP000638848">
    <property type="component" value="Unassembled WGS sequence"/>
</dbReference>
<dbReference type="InterPro" id="IPR048846">
    <property type="entry name" value="PaaX-like_central"/>
</dbReference>
<reference evidence="4" key="1">
    <citation type="journal article" date="2014" name="Int. J. Syst. Evol. Microbiol.">
        <title>Complete genome sequence of Corynebacterium casei LMG S-19264T (=DSM 44701T), isolated from a smear-ripened cheese.</title>
        <authorList>
            <consortium name="US DOE Joint Genome Institute (JGI-PGF)"/>
            <person name="Walter F."/>
            <person name="Albersmeier A."/>
            <person name="Kalinowski J."/>
            <person name="Ruckert C."/>
        </authorList>
    </citation>
    <scope>NUCLEOTIDE SEQUENCE</scope>
    <source>
        <strain evidence="4">CGMCC 1.12187</strain>
    </source>
</reference>
<dbReference type="AlphaFoldDB" id="A0A917GI21"/>
<dbReference type="InterPro" id="IPR012906">
    <property type="entry name" value="PaaX-like_N"/>
</dbReference>
<organism evidence="4 5">
    <name type="scientific">Kocuria dechangensis</name>
    <dbReference type="NCBI Taxonomy" id="1176249"/>
    <lineage>
        <taxon>Bacteria</taxon>
        <taxon>Bacillati</taxon>
        <taxon>Actinomycetota</taxon>
        <taxon>Actinomycetes</taxon>
        <taxon>Micrococcales</taxon>
        <taxon>Micrococcaceae</taxon>
        <taxon>Kocuria</taxon>
    </lineage>
</organism>
<feature type="domain" description="Transcriptional repressor PaaX-like N-terminal" evidence="1">
    <location>
        <begin position="12"/>
        <end position="77"/>
    </location>
</feature>
<dbReference type="Pfam" id="PF07848">
    <property type="entry name" value="PaaX"/>
    <property type="match status" value="1"/>
</dbReference>
<dbReference type="Gene3D" id="1.10.10.10">
    <property type="entry name" value="Winged helix-like DNA-binding domain superfamily/Winged helix DNA-binding domain"/>
    <property type="match status" value="1"/>
</dbReference>
<evidence type="ECO:0000259" key="2">
    <source>
        <dbReference type="Pfam" id="PF08223"/>
    </source>
</evidence>
<dbReference type="Gene3D" id="3.30.70.2650">
    <property type="match status" value="1"/>
</dbReference>
<dbReference type="PIRSF" id="PIRSF020623">
    <property type="entry name" value="PaaX"/>
    <property type="match status" value="1"/>
</dbReference>
<dbReference type="GO" id="GO:0006351">
    <property type="term" value="P:DNA-templated transcription"/>
    <property type="evidence" value="ECO:0007669"/>
    <property type="project" value="InterPro"/>
</dbReference>
<sequence>MITVPETHLRHQQLIVTLYGLYGRQVGGAFPVSVLISMLGDLGHDAPGVRSSVSRLKAKGVLNSVKADGVAKYEISPQAMEIFSAGDERIFSPPRSRVGDPWVLAIFSVPESLRHLRHQLRSELAGLGFGMVSAGVWIAPAHGRDETARRLEVRGLAEFVEFFTGSYGDETDMRSKVARWWDLEALDAQLSRFLELYGNALTEWTALVGTDPEAALATSTPEIRRTAFRYYVPMLTLWRRFPYIDPGLPMEYLPEGWKGPTVRHLFEEVHRLVGPLAAEHVRSLIGSAAMASA</sequence>
<dbReference type="PANTHER" id="PTHR30319">
    <property type="entry name" value="PHENYLACETIC ACID REGULATOR-RELATED TRANSCRIPTIONAL REPRESSOR"/>
    <property type="match status" value="1"/>
</dbReference>
<evidence type="ECO:0000259" key="3">
    <source>
        <dbReference type="Pfam" id="PF20803"/>
    </source>
</evidence>
<evidence type="ECO:0000259" key="1">
    <source>
        <dbReference type="Pfam" id="PF07848"/>
    </source>
</evidence>
<accession>A0A917GI21</accession>
<protein>
    <submittedName>
        <fullName evidence="4">PaaX family transcriptional regulator</fullName>
    </submittedName>
</protein>
<dbReference type="PANTHER" id="PTHR30319:SF1">
    <property type="entry name" value="TRANSCRIPTIONAL REPRESSOR PAAX"/>
    <property type="match status" value="1"/>
</dbReference>
<feature type="domain" description="Transcriptional repressor PaaX-like central Cas2-like" evidence="3">
    <location>
        <begin position="100"/>
        <end position="176"/>
    </location>
</feature>
<dbReference type="InterPro" id="IPR036388">
    <property type="entry name" value="WH-like_DNA-bd_sf"/>
</dbReference>
<proteinExistence type="predicted"/>
<dbReference type="Pfam" id="PF20803">
    <property type="entry name" value="PaaX_M"/>
    <property type="match status" value="1"/>
</dbReference>
<evidence type="ECO:0000313" key="4">
    <source>
        <dbReference type="EMBL" id="GGG47282.1"/>
    </source>
</evidence>
<dbReference type="RefSeq" id="WP_188534434.1">
    <property type="nucleotide sequence ID" value="NZ_BMEQ01000002.1"/>
</dbReference>
<dbReference type="InterPro" id="IPR013225">
    <property type="entry name" value="PaaX_C"/>
</dbReference>
<gene>
    <name evidence="4" type="primary">paaX</name>
    <name evidence="4" type="ORF">GCM10011374_07090</name>
</gene>
<dbReference type="Gene3D" id="1.20.58.1460">
    <property type="match status" value="1"/>
</dbReference>
<dbReference type="InterPro" id="IPR011965">
    <property type="entry name" value="PaaX_trns_reg"/>
</dbReference>
<dbReference type="EMBL" id="BMEQ01000002">
    <property type="protein sequence ID" value="GGG47282.1"/>
    <property type="molecule type" value="Genomic_DNA"/>
</dbReference>
<dbReference type="Pfam" id="PF08223">
    <property type="entry name" value="PaaX_C"/>
    <property type="match status" value="1"/>
</dbReference>
<reference evidence="4" key="2">
    <citation type="submission" date="2020-09" db="EMBL/GenBank/DDBJ databases">
        <authorList>
            <person name="Sun Q."/>
            <person name="Zhou Y."/>
        </authorList>
    </citation>
    <scope>NUCLEOTIDE SEQUENCE</scope>
    <source>
        <strain evidence="4">CGMCC 1.12187</strain>
    </source>
</reference>
<name>A0A917GI21_9MICC</name>
<keyword evidence="5" id="KW-1185">Reference proteome</keyword>